<dbReference type="PANTHER" id="PTHR24188">
    <property type="entry name" value="ANKYRIN REPEAT PROTEIN"/>
    <property type="match status" value="1"/>
</dbReference>
<evidence type="ECO:0000313" key="5">
    <source>
        <dbReference type="Proteomes" id="UP001159427"/>
    </source>
</evidence>
<proteinExistence type="predicted"/>
<feature type="repeat" description="ANK" evidence="3">
    <location>
        <begin position="134"/>
        <end position="166"/>
    </location>
</feature>
<comment type="caution">
    <text evidence="4">The sequence shown here is derived from an EMBL/GenBank/DDBJ whole genome shotgun (WGS) entry which is preliminary data.</text>
</comment>
<gene>
    <name evidence="4" type="ORF">PEVE_00016559</name>
</gene>
<evidence type="ECO:0000256" key="3">
    <source>
        <dbReference type="PROSITE-ProRule" id="PRU00023"/>
    </source>
</evidence>
<protein>
    <submittedName>
        <fullName evidence="4">Uncharacterized protein</fullName>
    </submittedName>
</protein>
<dbReference type="PANTHER" id="PTHR24188:SF29">
    <property type="entry name" value="GH09064P"/>
    <property type="match status" value="1"/>
</dbReference>
<dbReference type="SMART" id="SM00248">
    <property type="entry name" value="ANK"/>
    <property type="match status" value="3"/>
</dbReference>
<keyword evidence="2 3" id="KW-0040">ANK repeat</keyword>
<dbReference type="InterPro" id="IPR036770">
    <property type="entry name" value="Ankyrin_rpt-contain_sf"/>
</dbReference>
<sequence>MLGSIISLESFIELCNHSATDLHSLLVKITSHSAVQGINGLDLFGEILFNNLAFVILTKWKPLLFISTMAFCSFRLLQKTFKKVEVRPVKRAFSLSRLFKMVKNAHSPGVTEDIISLIEKHNIDVNSKHPKSESGLSLFLCACLSGDSSLVTYMLSKGADINSNTTCKDGALHLASFCCAKQNLKNGLGIITSLYQAGCNINSKNWLGNTPLCIAASSGNCDLIQHLISLGGDKSVCNNDGIYAMDFATNAGHLDAAKLLAIDVPNPHVWDIVDPHTPPRVKLGLQSPSKQHLVYSSFRKRRLDFCSLVK</sequence>
<accession>A0ABN8M4P4</accession>
<keyword evidence="1" id="KW-0677">Repeat</keyword>
<dbReference type="Pfam" id="PF12796">
    <property type="entry name" value="Ank_2"/>
    <property type="match status" value="1"/>
</dbReference>
<reference evidence="4 5" key="1">
    <citation type="submission" date="2022-05" db="EMBL/GenBank/DDBJ databases">
        <authorList>
            <consortium name="Genoscope - CEA"/>
            <person name="William W."/>
        </authorList>
    </citation>
    <scope>NUCLEOTIDE SEQUENCE [LARGE SCALE GENOMIC DNA]</scope>
</reference>
<dbReference type="Gene3D" id="1.25.40.20">
    <property type="entry name" value="Ankyrin repeat-containing domain"/>
    <property type="match status" value="1"/>
</dbReference>
<keyword evidence="5" id="KW-1185">Reference proteome</keyword>
<dbReference type="SUPFAM" id="SSF48403">
    <property type="entry name" value="Ankyrin repeat"/>
    <property type="match status" value="1"/>
</dbReference>
<organism evidence="4 5">
    <name type="scientific">Porites evermanni</name>
    <dbReference type="NCBI Taxonomy" id="104178"/>
    <lineage>
        <taxon>Eukaryota</taxon>
        <taxon>Metazoa</taxon>
        <taxon>Cnidaria</taxon>
        <taxon>Anthozoa</taxon>
        <taxon>Hexacorallia</taxon>
        <taxon>Scleractinia</taxon>
        <taxon>Fungiina</taxon>
        <taxon>Poritidae</taxon>
        <taxon>Porites</taxon>
    </lineage>
</organism>
<evidence type="ECO:0000256" key="2">
    <source>
        <dbReference type="ARBA" id="ARBA00023043"/>
    </source>
</evidence>
<dbReference type="PROSITE" id="PS50297">
    <property type="entry name" value="ANK_REP_REGION"/>
    <property type="match status" value="1"/>
</dbReference>
<evidence type="ECO:0000313" key="4">
    <source>
        <dbReference type="EMBL" id="CAH3022708.1"/>
    </source>
</evidence>
<evidence type="ECO:0000256" key="1">
    <source>
        <dbReference type="ARBA" id="ARBA00022737"/>
    </source>
</evidence>
<dbReference type="InterPro" id="IPR002110">
    <property type="entry name" value="Ankyrin_rpt"/>
</dbReference>
<dbReference type="Proteomes" id="UP001159427">
    <property type="component" value="Unassembled WGS sequence"/>
</dbReference>
<dbReference type="PROSITE" id="PS50088">
    <property type="entry name" value="ANK_REPEAT"/>
    <property type="match status" value="2"/>
</dbReference>
<dbReference type="EMBL" id="CALNXI010000230">
    <property type="protein sequence ID" value="CAH3022708.1"/>
    <property type="molecule type" value="Genomic_DNA"/>
</dbReference>
<feature type="repeat" description="ANK" evidence="3">
    <location>
        <begin position="207"/>
        <end position="239"/>
    </location>
</feature>
<name>A0ABN8M4P4_9CNID</name>